<dbReference type="EMBL" id="JQJD01000045">
    <property type="protein sequence ID" value="KGN79842.1"/>
    <property type="molecule type" value="Genomic_DNA"/>
</dbReference>
<reference evidence="1 2" key="1">
    <citation type="submission" date="2014-08" db="EMBL/GenBank/DDBJ databases">
        <title>Porphyromonas cangingivalis strain:COT-109_OH1386 Genome sequencing.</title>
        <authorList>
            <person name="Wallis C."/>
            <person name="Deusch O."/>
            <person name="O'Flynn C."/>
            <person name="Davis I."/>
            <person name="Jospin G."/>
            <person name="Darling A.E."/>
            <person name="Coil D.A."/>
            <person name="Alexiev A."/>
            <person name="Horsfall A."/>
            <person name="Kirkwood N."/>
            <person name="Harris S."/>
            <person name="Eisen J.A."/>
        </authorList>
    </citation>
    <scope>NUCLEOTIDE SEQUENCE [LARGE SCALE GENOMIC DNA]</scope>
    <source>
        <strain evidence="2">COT-109 OH1386</strain>
    </source>
</reference>
<gene>
    <name evidence="1" type="ORF">HQ35_06645</name>
</gene>
<evidence type="ECO:0000313" key="1">
    <source>
        <dbReference type="EMBL" id="KGN79842.1"/>
    </source>
</evidence>
<protein>
    <recommendedName>
        <fullName evidence="3">Cell division protein ZapA</fullName>
    </recommendedName>
</protein>
<organism evidence="1 2">
    <name type="scientific">Porphyromonas cangingivalis</name>
    <dbReference type="NCBI Taxonomy" id="36874"/>
    <lineage>
        <taxon>Bacteria</taxon>
        <taxon>Pseudomonadati</taxon>
        <taxon>Bacteroidota</taxon>
        <taxon>Bacteroidia</taxon>
        <taxon>Bacteroidales</taxon>
        <taxon>Porphyromonadaceae</taxon>
        <taxon>Porphyromonas</taxon>
    </lineage>
</organism>
<accession>A0A099WVC7</accession>
<dbReference type="STRING" id="36874.HQ34_07505"/>
<comment type="caution">
    <text evidence="1">The sequence shown here is derived from an EMBL/GenBank/DDBJ whole genome shotgun (WGS) entry which is preliminary data.</text>
</comment>
<evidence type="ECO:0000313" key="2">
    <source>
        <dbReference type="Proteomes" id="UP000030125"/>
    </source>
</evidence>
<name>A0A099WVC7_PORCN</name>
<dbReference type="InterPro" id="IPR007838">
    <property type="entry name" value="Cell_div_ZapA-like"/>
</dbReference>
<sequence length="118" mass="13168">MASAVSANTSNTPRSPKPYNKLDITVKVGGEVISLKIDREDEGAIRSGAVALSRVLELYRRKYGEAETTEADLLRYTALHFASIVEDARLKAEDQALGIRLERLRDKLDEVLYPHPKD</sequence>
<evidence type="ECO:0008006" key="3">
    <source>
        <dbReference type="Google" id="ProtNLM"/>
    </source>
</evidence>
<dbReference type="Pfam" id="PF05164">
    <property type="entry name" value="ZapA"/>
    <property type="match status" value="1"/>
</dbReference>
<dbReference type="Proteomes" id="UP000030125">
    <property type="component" value="Unassembled WGS sequence"/>
</dbReference>
<dbReference type="AlphaFoldDB" id="A0A099WVC7"/>
<keyword evidence="2" id="KW-1185">Reference proteome</keyword>
<proteinExistence type="predicted"/>